<dbReference type="InterPro" id="IPR041581">
    <property type="entry name" value="Glyoxalase_6"/>
</dbReference>
<dbReference type="EMBL" id="VLJV01000001">
    <property type="protein sequence ID" value="TWH22344.1"/>
    <property type="molecule type" value="Genomic_DNA"/>
</dbReference>
<gene>
    <name evidence="2" type="ORF">JD82_04221</name>
</gene>
<feature type="domain" description="Glyoxalase-like" evidence="1">
    <location>
        <begin position="131"/>
        <end position="232"/>
    </location>
</feature>
<evidence type="ECO:0000259" key="1">
    <source>
        <dbReference type="Pfam" id="PF18029"/>
    </source>
</evidence>
<dbReference type="PANTHER" id="PTHR35908">
    <property type="entry name" value="HYPOTHETICAL FUSION PROTEIN"/>
    <property type="match status" value="1"/>
</dbReference>
<evidence type="ECO:0000313" key="3">
    <source>
        <dbReference type="Proteomes" id="UP000317303"/>
    </source>
</evidence>
<dbReference type="PANTHER" id="PTHR35908:SF1">
    <property type="entry name" value="CONSERVED PROTEIN"/>
    <property type="match status" value="1"/>
</dbReference>
<dbReference type="InterPro" id="IPR029068">
    <property type="entry name" value="Glyas_Bleomycin-R_OHBP_Dase"/>
</dbReference>
<dbReference type="AlphaFoldDB" id="A0A660CIT5"/>
<keyword evidence="3" id="KW-1185">Reference proteome</keyword>
<name>A0A660CIT5_9PSEU</name>
<dbReference type="OrthoDB" id="3212826at2"/>
<organism evidence="2 3">
    <name type="scientific">Prauserella rugosa</name>
    <dbReference type="NCBI Taxonomy" id="43354"/>
    <lineage>
        <taxon>Bacteria</taxon>
        <taxon>Bacillati</taxon>
        <taxon>Actinomycetota</taxon>
        <taxon>Actinomycetes</taxon>
        <taxon>Pseudonocardiales</taxon>
        <taxon>Pseudonocardiaceae</taxon>
        <taxon>Prauserella</taxon>
    </lineage>
</organism>
<dbReference type="Proteomes" id="UP000317303">
    <property type="component" value="Unassembled WGS sequence"/>
</dbReference>
<dbReference type="Gene3D" id="3.10.180.10">
    <property type="entry name" value="2,3-Dihydroxybiphenyl 1,2-Dioxygenase, domain 1"/>
    <property type="match status" value="2"/>
</dbReference>
<dbReference type="Pfam" id="PF18029">
    <property type="entry name" value="Glyoxalase_6"/>
    <property type="match status" value="2"/>
</dbReference>
<reference evidence="2 3" key="1">
    <citation type="submission" date="2019-07" db="EMBL/GenBank/DDBJ databases">
        <title>R&amp;d 2014.</title>
        <authorList>
            <person name="Klenk H.-P."/>
        </authorList>
    </citation>
    <scope>NUCLEOTIDE SEQUENCE [LARGE SCALE GENOMIC DNA]</scope>
    <source>
        <strain evidence="2 3">DSM 43194</strain>
    </source>
</reference>
<protein>
    <recommendedName>
        <fullName evidence="1">Glyoxalase-like domain-containing protein</fullName>
    </recommendedName>
</protein>
<feature type="domain" description="Glyoxalase-like" evidence="1">
    <location>
        <begin position="6"/>
        <end position="113"/>
    </location>
</feature>
<sequence>MRLEDIVWDAREPRRLGGFWAEALGAKVMLDEPDIVEARVQLSDEVFLDLCFPRVDEPSAAPTRLHPDLRGGPHQTEIVERLLGLGAVHADIGQGDVPWTVLADPEGNTFCVTDERDCYAAGSGPIAALPLDSADPERDARFWAAITGWVPCAGSGDMPALRHPDGVGPLLELCPEPEPSRGKNSPHLDVRPAAGEDLVARATALGARRVVGYDGYPWQVFTDPSGNEFCVLEAPAMLPDAAGQANLPE</sequence>
<evidence type="ECO:0000313" key="2">
    <source>
        <dbReference type="EMBL" id="TWH22344.1"/>
    </source>
</evidence>
<dbReference type="RefSeq" id="WP_051757882.1">
    <property type="nucleotide sequence ID" value="NZ_JOIJ01000010.1"/>
</dbReference>
<proteinExistence type="predicted"/>
<accession>A0A660CIT5</accession>
<comment type="caution">
    <text evidence="2">The sequence shown here is derived from an EMBL/GenBank/DDBJ whole genome shotgun (WGS) entry which is preliminary data.</text>
</comment>
<dbReference type="SUPFAM" id="SSF54593">
    <property type="entry name" value="Glyoxalase/Bleomycin resistance protein/Dihydroxybiphenyl dioxygenase"/>
    <property type="match status" value="2"/>
</dbReference>